<dbReference type="Gene3D" id="3.30.450.180">
    <property type="match status" value="1"/>
</dbReference>
<dbReference type="InterPro" id="IPR001387">
    <property type="entry name" value="Cro/C1-type_HTH"/>
</dbReference>
<dbReference type="InterPro" id="IPR041413">
    <property type="entry name" value="MLTR_LBD"/>
</dbReference>
<dbReference type="Pfam" id="PF01381">
    <property type="entry name" value="HTH_3"/>
    <property type="match status" value="1"/>
</dbReference>
<dbReference type="Gene3D" id="1.10.260.40">
    <property type="entry name" value="lambda repressor-like DNA-binding domains"/>
    <property type="match status" value="1"/>
</dbReference>
<evidence type="ECO:0000313" key="3">
    <source>
        <dbReference type="Proteomes" id="UP000315364"/>
    </source>
</evidence>
<dbReference type="SMART" id="SM00530">
    <property type="entry name" value="HTH_XRE"/>
    <property type="match status" value="1"/>
</dbReference>
<evidence type="ECO:0000259" key="1">
    <source>
        <dbReference type="PROSITE" id="PS50943"/>
    </source>
</evidence>
<name>A0A5B8LQE7_9HYPH</name>
<organism evidence="2 3">
    <name type="scientific">Devosia ginsengisoli</name>
    <dbReference type="NCBI Taxonomy" id="400770"/>
    <lineage>
        <taxon>Bacteria</taxon>
        <taxon>Pseudomonadati</taxon>
        <taxon>Pseudomonadota</taxon>
        <taxon>Alphaproteobacteria</taxon>
        <taxon>Hyphomicrobiales</taxon>
        <taxon>Devosiaceae</taxon>
        <taxon>Devosia</taxon>
    </lineage>
</organism>
<evidence type="ECO:0000313" key="2">
    <source>
        <dbReference type="EMBL" id="QDZ09945.1"/>
    </source>
</evidence>
<dbReference type="OrthoDB" id="9785973at2"/>
<dbReference type="InterPro" id="IPR010982">
    <property type="entry name" value="Lambda_DNA-bd_dom_sf"/>
</dbReference>
<protein>
    <submittedName>
        <fullName evidence="2">Helix-turn-helix transcriptional regulator</fullName>
    </submittedName>
</protein>
<dbReference type="PANTHER" id="PTHR35010">
    <property type="entry name" value="BLL4672 PROTEIN-RELATED"/>
    <property type="match status" value="1"/>
</dbReference>
<sequence>MFSTILREWRGLRGMSQLELALSADVSARHVSFIESERSKPSVDMVLRLAEALTLPLRERNAMLVAAGFAPQFGDSDWHSKAMAEVRQAAGLLLKAHEPYPAIVLDMAFNILDANPPALNMIGADRELLGRVNLVDLVYKPGTVRESIVNWTDVAEYLLHRMREGVRRHGPQSAMGAVLRRAMAQPGAAELSTVRSHWRGSVLLPLEFRLNGEVTRWFTTVISFGAPQDAMAEEITIEQFHPNVV</sequence>
<dbReference type="PANTHER" id="PTHR35010:SF4">
    <property type="entry name" value="BLL5781 PROTEIN"/>
    <property type="match status" value="1"/>
</dbReference>
<gene>
    <name evidence="2" type="ORF">FPZ08_03810</name>
</gene>
<dbReference type="Pfam" id="PF17765">
    <property type="entry name" value="MLTR_LBD"/>
    <property type="match status" value="1"/>
</dbReference>
<reference evidence="2 3" key="1">
    <citation type="submission" date="2019-07" db="EMBL/GenBank/DDBJ databases">
        <title>Full genome sequence of Devosia sp. Gsoil 520.</title>
        <authorList>
            <person name="Im W.-T."/>
        </authorList>
    </citation>
    <scope>NUCLEOTIDE SEQUENCE [LARGE SCALE GENOMIC DNA]</scope>
    <source>
        <strain evidence="2 3">Gsoil 520</strain>
    </source>
</reference>
<feature type="domain" description="HTH cro/C1-type" evidence="1">
    <location>
        <begin position="6"/>
        <end position="60"/>
    </location>
</feature>
<dbReference type="EMBL" id="CP042304">
    <property type="protein sequence ID" value="QDZ09945.1"/>
    <property type="molecule type" value="Genomic_DNA"/>
</dbReference>
<keyword evidence="3" id="KW-1185">Reference proteome</keyword>
<dbReference type="RefSeq" id="WP_146288752.1">
    <property type="nucleotide sequence ID" value="NZ_CP042304.1"/>
</dbReference>
<dbReference type="Proteomes" id="UP000315364">
    <property type="component" value="Chromosome"/>
</dbReference>
<dbReference type="GO" id="GO:0003677">
    <property type="term" value="F:DNA binding"/>
    <property type="evidence" value="ECO:0007669"/>
    <property type="project" value="InterPro"/>
</dbReference>
<proteinExistence type="predicted"/>
<accession>A0A5B8LQE7</accession>
<dbReference type="CDD" id="cd00093">
    <property type="entry name" value="HTH_XRE"/>
    <property type="match status" value="1"/>
</dbReference>
<dbReference type="PROSITE" id="PS50943">
    <property type="entry name" value="HTH_CROC1"/>
    <property type="match status" value="1"/>
</dbReference>
<dbReference type="KEGG" id="dea:FPZ08_03810"/>
<dbReference type="SUPFAM" id="SSF47413">
    <property type="entry name" value="lambda repressor-like DNA-binding domains"/>
    <property type="match status" value="1"/>
</dbReference>
<dbReference type="AlphaFoldDB" id="A0A5B8LQE7"/>